<evidence type="ECO:0000259" key="1">
    <source>
        <dbReference type="Pfam" id="PF02129"/>
    </source>
</evidence>
<dbReference type="InterPro" id="IPR000383">
    <property type="entry name" value="Xaa-Pro-like_dom"/>
</dbReference>
<evidence type="ECO:0000313" key="2">
    <source>
        <dbReference type="EMBL" id="MDY0406324.1"/>
    </source>
</evidence>
<protein>
    <submittedName>
        <fullName evidence="2">CocE/NonD family hydrolase</fullName>
    </submittedName>
</protein>
<dbReference type="Gene3D" id="1.10.3020.10">
    <property type="entry name" value="alpha-amino acid ester hydrolase ( Helical cap domain)"/>
    <property type="match status" value="1"/>
</dbReference>
<keyword evidence="3" id="KW-1185">Reference proteome</keyword>
<name>A0ABU5CIZ1_9BACI</name>
<comment type="caution">
    <text evidence="2">The sequence shown here is derived from an EMBL/GenBank/DDBJ whole genome shotgun (WGS) entry which is preliminary data.</text>
</comment>
<sequence length="247" mass="28694">MSEQIILEKNVACPMRDGVILRADIYRPSDNMKHPVLLTRLPYGKDDPHFSHRYLDTNRLVLAGYIVIVQDVRGRFNSDGDFYPFRWEADDGYDTVEWAANLSYADGNVGMFGLSYYGFTQLLAAREQPPHLRAIFPAMTLNDLKSNMVYHNGIPSLATMKTWILESMVPDLLLRKYRGNQEVYTHKMEQWADALDRLPENYHQTLQDGWPLLHQLGVAEDFFEIFQLEDNAPLWKQTSILESYEKL</sequence>
<dbReference type="InterPro" id="IPR005674">
    <property type="entry name" value="CocE/Ser_esterase"/>
</dbReference>
<dbReference type="Gene3D" id="3.40.50.1820">
    <property type="entry name" value="alpha/beta hydrolase"/>
    <property type="match status" value="1"/>
</dbReference>
<feature type="domain" description="Xaa-Pro dipeptidyl-peptidase-like" evidence="1">
    <location>
        <begin position="17"/>
        <end position="199"/>
    </location>
</feature>
<accession>A0ABU5CIZ1</accession>
<gene>
    <name evidence="2" type="ORF">P5G51_013825</name>
</gene>
<dbReference type="NCBIfam" id="TIGR00976">
    <property type="entry name" value="CocE_NonD"/>
    <property type="match status" value="1"/>
</dbReference>
<evidence type="ECO:0000313" key="3">
    <source>
        <dbReference type="Proteomes" id="UP001228376"/>
    </source>
</evidence>
<organism evidence="2 3">
    <name type="scientific">Tigheibacillus jepli</name>
    <dbReference type="NCBI Taxonomy" id="3035914"/>
    <lineage>
        <taxon>Bacteria</taxon>
        <taxon>Bacillati</taxon>
        <taxon>Bacillota</taxon>
        <taxon>Bacilli</taxon>
        <taxon>Bacillales</taxon>
        <taxon>Bacillaceae</taxon>
        <taxon>Tigheibacillus</taxon>
    </lineage>
</organism>
<dbReference type="GO" id="GO:0016787">
    <property type="term" value="F:hydrolase activity"/>
    <property type="evidence" value="ECO:0007669"/>
    <property type="project" value="UniProtKB-KW"/>
</dbReference>
<dbReference type="PANTHER" id="PTHR43056:SF10">
    <property type="entry name" value="COCE_NOND FAMILY, PUTATIVE (AFU_ORTHOLOGUE AFUA_7G00600)-RELATED"/>
    <property type="match status" value="1"/>
</dbReference>
<dbReference type="InterPro" id="IPR029058">
    <property type="entry name" value="AB_hydrolase_fold"/>
</dbReference>
<reference evidence="2 3" key="1">
    <citation type="submission" date="2023-10" db="EMBL/GenBank/DDBJ databases">
        <title>179-bfca-hs.</title>
        <authorList>
            <person name="Miliotis G."/>
            <person name="Sengupta P."/>
            <person name="Hameed A."/>
            <person name="Chuvochina M."/>
            <person name="Mcdonagh F."/>
            <person name="Simpson A.C."/>
            <person name="Singh N.K."/>
            <person name="Rekha P.D."/>
            <person name="Raman K."/>
            <person name="Hugenholtz P."/>
            <person name="Venkateswaran K."/>
        </authorList>
    </citation>
    <scope>NUCLEOTIDE SEQUENCE [LARGE SCALE GENOMIC DNA]</scope>
    <source>
        <strain evidence="2 3">179-BFC-A-HS</strain>
    </source>
</reference>
<dbReference type="Proteomes" id="UP001228376">
    <property type="component" value="Unassembled WGS sequence"/>
</dbReference>
<dbReference type="SUPFAM" id="SSF53474">
    <property type="entry name" value="alpha/beta-Hydrolases"/>
    <property type="match status" value="1"/>
</dbReference>
<dbReference type="EMBL" id="JAROCA020000001">
    <property type="protein sequence ID" value="MDY0406324.1"/>
    <property type="molecule type" value="Genomic_DNA"/>
</dbReference>
<dbReference type="InterPro" id="IPR050585">
    <property type="entry name" value="Xaa-Pro_dipeptidyl-ppase/CocE"/>
</dbReference>
<keyword evidence="2" id="KW-0378">Hydrolase</keyword>
<dbReference type="PANTHER" id="PTHR43056">
    <property type="entry name" value="PEPTIDASE S9 PROLYL OLIGOPEPTIDASE"/>
    <property type="match status" value="1"/>
</dbReference>
<proteinExistence type="predicted"/>
<dbReference type="Pfam" id="PF02129">
    <property type="entry name" value="Peptidase_S15"/>
    <property type="match status" value="1"/>
</dbReference>